<name>A0A397Q1T7_9HYPH</name>
<keyword evidence="3" id="KW-0813">Transport</keyword>
<dbReference type="InterPro" id="IPR016174">
    <property type="entry name" value="Di-haem_cyt_TM"/>
</dbReference>
<feature type="transmembrane region" description="Helical" evidence="13">
    <location>
        <begin position="90"/>
        <end position="108"/>
    </location>
</feature>
<feature type="transmembrane region" description="Helical" evidence="13">
    <location>
        <begin position="51"/>
        <end position="70"/>
    </location>
</feature>
<evidence type="ECO:0000256" key="1">
    <source>
        <dbReference type="ARBA" id="ARBA00001970"/>
    </source>
</evidence>
<dbReference type="SUPFAM" id="SSF81342">
    <property type="entry name" value="Transmembrane di-heme cytochromes"/>
    <property type="match status" value="1"/>
</dbReference>
<evidence type="ECO:0000313" key="15">
    <source>
        <dbReference type="EMBL" id="RIA55018.1"/>
    </source>
</evidence>
<feature type="transmembrane region" description="Helical" evidence="13">
    <location>
        <begin position="145"/>
        <end position="169"/>
    </location>
</feature>
<dbReference type="RefSeq" id="WP_119059978.1">
    <property type="nucleotide sequence ID" value="NZ_QXDF01000001.1"/>
</dbReference>
<evidence type="ECO:0000256" key="10">
    <source>
        <dbReference type="ARBA" id="ARBA00023004"/>
    </source>
</evidence>
<keyword evidence="4" id="KW-1003">Cell membrane</keyword>
<sequence length="180" mass="19446">MATATAVERDYSLVAKVLHWLVAACVIFIIPAGIVMVNVELPDATRNTLYNLHKSFGVLILGLMAVRVGYRLTFGAPAASGALTPTQYLVSRIVHFTLYVLLIAMPILGWAGTSAFPAPVPVFGLFEMPALVGEDRELSKQLLAIHGYLGFFLTAVAILHIAAGLYHGVIRRDGVLSRMI</sequence>
<reference evidence="15 16" key="1">
    <citation type="submission" date="2018-08" db="EMBL/GenBank/DDBJ databases">
        <title>Genomic Encyclopedia of Archaeal and Bacterial Type Strains, Phase II (KMG-II): from individual species to whole genera.</title>
        <authorList>
            <person name="Goeker M."/>
        </authorList>
    </citation>
    <scope>NUCLEOTIDE SEQUENCE [LARGE SCALE GENOMIC DNA]</scope>
    <source>
        <strain evidence="15 16">DSM 5002</strain>
    </source>
</reference>
<keyword evidence="11 13" id="KW-0472">Membrane</keyword>
<keyword evidence="16" id="KW-1185">Reference proteome</keyword>
<comment type="subcellular location">
    <subcellularLocation>
        <location evidence="2">Cell membrane</location>
        <topology evidence="2">Multi-pass membrane protein</topology>
    </subcellularLocation>
</comment>
<evidence type="ECO:0000256" key="3">
    <source>
        <dbReference type="ARBA" id="ARBA00022448"/>
    </source>
</evidence>
<evidence type="ECO:0000256" key="8">
    <source>
        <dbReference type="ARBA" id="ARBA00022982"/>
    </source>
</evidence>
<dbReference type="GO" id="GO:0005886">
    <property type="term" value="C:plasma membrane"/>
    <property type="evidence" value="ECO:0007669"/>
    <property type="project" value="UniProtKB-SubCell"/>
</dbReference>
<dbReference type="GO" id="GO:0022904">
    <property type="term" value="P:respiratory electron transport chain"/>
    <property type="evidence" value="ECO:0007669"/>
    <property type="project" value="InterPro"/>
</dbReference>
<feature type="domain" description="Cytochrome b561 bacterial/Ni-hydrogenase" evidence="14">
    <location>
        <begin position="11"/>
        <end position="180"/>
    </location>
</feature>
<dbReference type="InterPro" id="IPR011577">
    <property type="entry name" value="Cyt_b561_bac/Ni-Hgenase"/>
</dbReference>
<evidence type="ECO:0000256" key="4">
    <source>
        <dbReference type="ARBA" id="ARBA00022475"/>
    </source>
</evidence>
<gene>
    <name evidence="15" type="ORF">BXY53_0068</name>
</gene>
<evidence type="ECO:0000256" key="2">
    <source>
        <dbReference type="ARBA" id="ARBA00004651"/>
    </source>
</evidence>
<dbReference type="PANTHER" id="PTHR30529">
    <property type="entry name" value="CYTOCHROME B561"/>
    <property type="match status" value="1"/>
</dbReference>
<keyword evidence="10" id="KW-0408">Iron</keyword>
<keyword evidence="8" id="KW-0249">Electron transport</keyword>
<dbReference type="EMBL" id="QXDF01000001">
    <property type="protein sequence ID" value="RIA55018.1"/>
    <property type="molecule type" value="Genomic_DNA"/>
</dbReference>
<dbReference type="OrthoDB" id="1247465at2"/>
<protein>
    <submittedName>
        <fullName evidence="15">Cytochrome b561</fullName>
    </submittedName>
</protein>
<evidence type="ECO:0000259" key="14">
    <source>
        <dbReference type="Pfam" id="PF01292"/>
    </source>
</evidence>
<dbReference type="Pfam" id="PF01292">
    <property type="entry name" value="Ni_hydr_CYTB"/>
    <property type="match status" value="1"/>
</dbReference>
<keyword evidence="9 13" id="KW-1133">Transmembrane helix</keyword>
<feature type="transmembrane region" description="Helical" evidence="13">
    <location>
        <begin position="17"/>
        <end position="39"/>
    </location>
</feature>
<dbReference type="Gene3D" id="1.20.120.1770">
    <property type="match status" value="1"/>
</dbReference>
<evidence type="ECO:0000313" key="16">
    <source>
        <dbReference type="Proteomes" id="UP000266273"/>
    </source>
</evidence>
<comment type="caution">
    <text evidence="15">The sequence shown here is derived from an EMBL/GenBank/DDBJ whole genome shotgun (WGS) entry which is preliminary data.</text>
</comment>
<dbReference type="GO" id="GO:0046872">
    <property type="term" value="F:metal ion binding"/>
    <property type="evidence" value="ECO:0007669"/>
    <property type="project" value="UniProtKB-KW"/>
</dbReference>
<accession>A0A397Q1T7</accession>
<evidence type="ECO:0000256" key="6">
    <source>
        <dbReference type="ARBA" id="ARBA00022692"/>
    </source>
</evidence>
<keyword evidence="6 13" id="KW-0812">Transmembrane</keyword>
<evidence type="ECO:0000256" key="13">
    <source>
        <dbReference type="SAM" id="Phobius"/>
    </source>
</evidence>
<keyword evidence="7" id="KW-0479">Metal-binding</keyword>
<comment type="cofactor">
    <cofactor evidence="1">
        <name>heme b</name>
        <dbReference type="ChEBI" id="CHEBI:60344"/>
    </cofactor>
</comment>
<dbReference type="GO" id="GO:0020037">
    <property type="term" value="F:heme binding"/>
    <property type="evidence" value="ECO:0007669"/>
    <property type="project" value="TreeGrafter"/>
</dbReference>
<keyword evidence="5" id="KW-0349">Heme</keyword>
<dbReference type="PANTHER" id="PTHR30529:SF1">
    <property type="entry name" value="CYTOCHROME B561 HOMOLOG 2"/>
    <property type="match status" value="1"/>
</dbReference>
<dbReference type="GO" id="GO:0009055">
    <property type="term" value="F:electron transfer activity"/>
    <property type="evidence" value="ECO:0007669"/>
    <property type="project" value="InterPro"/>
</dbReference>
<organism evidence="15 16">
    <name type="scientific">Dichotomicrobium thermohalophilum</name>
    <dbReference type="NCBI Taxonomy" id="933063"/>
    <lineage>
        <taxon>Bacteria</taxon>
        <taxon>Pseudomonadati</taxon>
        <taxon>Pseudomonadota</taxon>
        <taxon>Alphaproteobacteria</taxon>
        <taxon>Hyphomicrobiales</taxon>
        <taxon>Hyphomicrobiaceae</taxon>
        <taxon>Dichotomicrobium</taxon>
    </lineage>
</organism>
<dbReference type="Proteomes" id="UP000266273">
    <property type="component" value="Unassembled WGS sequence"/>
</dbReference>
<evidence type="ECO:0000256" key="7">
    <source>
        <dbReference type="ARBA" id="ARBA00022723"/>
    </source>
</evidence>
<dbReference type="AlphaFoldDB" id="A0A397Q1T7"/>
<evidence type="ECO:0000256" key="9">
    <source>
        <dbReference type="ARBA" id="ARBA00022989"/>
    </source>
</evidence>
<comment type="similarity">
    <text evidence="12">Belongs to the cytochrome b561 family.</text>
</comment>
<evidence type="ECO:0000256" key="11">
    <source>
        <dbReference type="ARBA" id="ARBA00023136"/>
    </source>
</evidence>
<dbReference type="InterPro" id="IPR052168">
    <property type="entry name" value="Cytochrome_b561_oxidase"/>
</dbReference>
<proteinExistence type="inferred from homology"/>
<evidence type="ECO:0000256" key="12">
    <source>
        <dbReference type="ARBA" id="ARBA00037975"/>
    </source>
</evidence>
<evidence type="ECO:0000256" key="5">
    <source>
        <dbReference type="ARBA" id="ARBA00022617"/>
    </source>
</evidence>